<comment type="caution">
    <text evidence="4">The sequence shown here is derived from an EMBL/GenBank/DDBJ whole genome shotgun (WGS) entry which is preliminary data.</text>
</comment>
<feature type="region of interest" description="Disordered" evidence="1">
    <location>
        <begin position="67"/>
        <end position="116"/>
    </location>
</feature>
<feature type="signal peptide" evidence="2">
    <location>
        <begin position="1"/>
        <end position="24"/>
    </location>
</feature>
<name>A0A178LL15_9PSED</name>
<feature type="compositionally biased region" description="Low complexity" evidence="1">
    <location>
        <begin position="78"/>
        <end position="102"/>
    </location>
</feature>
<proteinExistence type="predicted"/>
<feature type="domain" description="TraK C-terminal" evidence="3">
    <location>
        <begin position="269"/>
        <end position="381"/>
    </location>
</feature>
<evidence type="ECO:0000256" key="2">
    <source>
        <dbReference type="SAM" id="SignalP"/>
    </source>
</evidence>
<evidence type="ECO:0000256" key="1">
    <source>
        <dbReference type="SAM" id="MobiDB-lite"/>
    </source>
</evidence>
<dbReference type="RefSeq" id="WP_064306968.1">
    <property type="nucleotide sequence ID" value="NZ_LWCR01000003.1"/>
</dbReference>
<dbReference type="Pfam" id="PF23536">
    <property type="entry name" value="TraK_C"/>
    <property type="match status" value="1"/>
</dbReference>
<protein>
    <submittedName>
        <fullName evidence="4">Transfer protein</fullName>
    </submittedName>
</protein>
<evidence type="ECO:0000259" key="3">
    <source>
        <dbReference type="Pfam" id="PF23536"/>
    </source>
</evidence>
<dbReference type="InterPro" id="IPR055397">
    <property type="entry name" value="TraK_C"/>
</dbReference>
<evidence type="ECO:0000313" key="4">
    <source>
        <dbReference type="EMBL" id="OAN31758.1"/>
    </source>
</evidence>
<feature type="chain" id="PRO_5008091204" evidence="2">
    <location>
        <begin position="25"/>
        <end position="398"/>
    </location>
</feature>
<dbReference type="OrthoDB" id="5298536at2"/>
<dbReference type="Proteomes" id="UP000078356">
    <property type="component" value="Unassembled WGS sequence"/>
</dbReference>
<reference evidence="4 5" key="1">
    <citation type="submission" date="2016-04" db="EMBL/GenBank/DDBJ databases">
        <title>Draft Genome Sequences of Staphylococcus capitis Strain H36, S. capitis Strain H65, S. cohnii Strain H62, S. hominis Strain H69, Mycobacterium iranicum Strain H39, Plantibacter sp. Strain H53, Pseudomonas oryzihabitans Strain H72, and Microbacterium sp. Strain H83, isolated from residential settings.</title>
        <authorList>
            <person name="Lymperopoulou D."/>
            <person name="Adams R.I."/>
            <person name="Lindow S."/>
            <person name="Coil D.A."/>
            <person name="Jospin G."/>
            <person name="Eisen J.A."/>
        </authorList>
    </citation>
    <scope>NUCLEOTIDE SEQUENCE [LARGE SCALE GENOMIC DNA]</scope>
    <source>
        <strain evidence="4 5">H72</strain>
    </source>
</reference>
<sequence>MKTNIQTLTLIGVALFSSASIANARELNIPQTPVAESRTQEIPAVPGRDVDPADYGLQEADEQVARQALAEQQQKTLPSAAAAQPAVAPAAPASTPTVASSTEQKQDQVKAAPAKASTDLVHVAGGGRDLPAVPASVAKTSGAPEAAAPPVSSRQDVVVQPGVNTIIPAALYHLNRIVTPFENPIVQTTSQATIKQKGNVIYVSTGSESPVTMYITPKDDESVAISLTLAPRRVPPIEANLIIGQVPGSTSASSAGGFGYGSRYSGQAKKWEEGQPYMETIKGIMRALALGGIPKGYSMAKLQSGEKLPACYQQGLNFDFSRAQVIMGHNFRVLVGVAQNNGRAPIMFDETSCTHPSLAAAAAWPRNMLEAGEKTEVYIVTRVGEAPAEDSSRPSLLN</sequence>
<organism evidence="4 5">
    <name type="scientific">Pseudomonas oryzihabitans</name>
    <dbReference type="NCBI Taxonomy" id="47885"/>
    <lineage>
        <taxon>Bacteria</taxon>
        <taxon>Pseudomonadati</taxon>
        <taxon>Pseudomonadota</taxon>
        <taxon>Gammaproteobacteria</taxon>
        <taxon>Pseudomonadales</taxon>
        <taxon>Pseudomonadaceae</taxon>
        <taxon>Pseudomonas</taxon>
    </lineage>
</organism>
<gene>
    <name evidence="4" type="ORF">A4V15_11900</name>
</gene>
<accession>A0A178LL15</accession>
<evidence type="ECO:0000313" key="5">
    <source>
        <dbReference type="Proteomes" id="UP000078356"/>
    </source>
</evidence>
<dbReference type="AlphaFoldDB" id="A0A178LL15"/>
<dbReference type="EMBL" id="LWCR01000003">
    <property type="protein sequence ID" value="OAN31758.1"/>
    <property type="molecule type" value="Genomic_DNA"/>
</dbReference>
<keyword evidence="2" id="KW-0732">Signal</keyword>